<comment type="activity regulation">
    <text evidence="11">Na(+) is not transported, but it plays an essential structural role and its presence is essential for fluoride channel function.</text>
</comment>
<keyword evidence="11" id="KW-0479">Metal-binding</keyword>
<keyword evidence="7 11" id="KW-0472">Membrane</keyword>
<comment type="function">
    <text evidence="11">Fluoride-specific ion channel. Important for reducing fluoride concentration in the cell, thus reducing its toxicity.</text>
</comment>
<evidence type="ECO:0000256" key="4">
    <source>
        <dbReference type="ARBA" id="ARBA00022692"/>
    </source>
</evidence>
<dbReference type="HAMAP" id="MF_00454">
    <property type="entry name" value="FluC"/>
    <property type="match status" value="1"/>
</dbReference>
<evidence type="ECO:0000256" key="7">
    <source>
        <dbReference type="ARBA" id="ARBA00023136"/>
    </source>
</evidence>
<dbReference type="EMBL" id="JAMLJN010000005">
    <property type="protein sequence ID" value="MCL9770326.1"/>
    <property type="molecule type" value="Genomic_DNA"/>
</dbReference>
<comment type="similarity">
    <text evidence="9 11">Belongs to the fluoride channel Fluc/FEX (TC 1.A.43) family.</text>
</comment>
<evidence type="ECO:0000256" key="10">
    <source>
        <dbReference type="ARBA" id="ARBA00035585"/>
    </source>
</evidence>
<keyword evidence="11" id="KW-0813">Transport</keyword>
<feature type="transmembrane region" description="Helical" evidence="11">
    <location>
        <begin position="68"/>
        <end position="86"/>
    </location>
</feature>
<evidence type="ECO:0000256" key="1">
    <source>
        <dbReference type="ARBA" id="ARBA00004651"/>
    </source>
</evidence>
<feature type="binding site" evidence="11">
    <location>
        <position position="79"/>
    </location>
    <ligand>
        <name>Na(+)</name>
        <dbReference type="ChEBI" id="CHEBI:29101"/>
        <note>structural</note>
    </ligand>
</feature>
<keyword evidence="11" id="KW-0915">Sodium</keyword>
<feature type="transmembrane region" description="Helical" evidence="11">
    <location>
        <begin position="35"/>
        <end position="56"/>
    </location>
</feature>
<evidence type="ECO:0000256" key="5">
    <source>
        <dbReference type="ARBA" id="ARBA00022989"/>
    </source>
</evidence>
<dbReference type="PANTHER" id="PTHR28259:SF1">
    <property type="entry name" value="FLUORIDE EXPORT PROTEIN 1-RELATED"/>
    <property type="match status" value="1"/>
</dbReference>
<proteinExistence type="inferred from homology"/>
<keyword evidence="8 11" id="KW-0407">Ion channel</keyword>
<feature type="transmembrane region" description="Helical" evidence="11">
    <location>
        <begin position="98"/>
        <end position="121"/>
    </location>
</feature>
<evidence type="ECO:0000256" key="11">
    <source>
        <dbReference type="HAMAP-Rule" id="MF_00454"/>
    </source>
</evidence>
<keyword evidence="3" id="KW-0997">Cell inner membrane</keyword>
<evidence type="ECO:0000256" key="6">
    <source>
        <dbReference type="ARBA" id="ARBA00023065"/>
    </source>
</evidence>
<accession>A0ABT0TIA0</accession>
<dbReference type="RefSeq" id="WP_250581848.1">
    <property type="nucleotide sequence ID" value="NZ_JAMLJN010000005.1"/>
</dbReference>
<evidence type="ECO:0000256" key="8">
    <source>
        <dbReference type="ARBA" id="ARBA00023303"/>
    </source>
</evidence>
<comment type="catalytic activity">
    <reaction evidence="10">
        <text>fluoride(in) = fluoride(out)</text>
        <dbReference type="Rhea" id="RHEA:76159"/>
        <dbReference type="ChEBI" id="CHEBI:17051"/>
    </reaction>
    <physiologicalReaction direction="left-to-right" evidence="10">
        <dbReference type="Rhea" id="RHEA:76160"/>
    </physiologicalReaction>
</comment>
<keyword evidence="5 11" id="KW-1133">Transmembrane helix</keyword>
<dbReference type="Proteomes" id="UP001203342">
    <property type="component" value="Unassembled WGS sequence"/>
</dbReference>
<evidence type="ECO:0000256" key="3">
    <source>
        <dbReference type="ARBA" id="ARBA00022519"/>
    </source>
</evidence>
<dbReference type="InterPro" id="IPR003691">
    <property type="entry name" value="FluC"/>
</dbReference>
<evidence type="ECO:0000313" key="13">
    <source>
        <dbReference type="Proteomes" id="UP001203342"/>
    </source>
</evidence>
<reference evidence="12 13" key="1">
    <citation type="submission" date="2022-05" db="EMBL/GenBank/DDBJ databases">
        <title>Flavobacterium sp., isolated from activated sludge.</title>
        <authorList>
            <person name="Ran Q."/>
        </authorList>
    </citation>
    <scope>NUCLEOTIDE SEQUENCE [LARGE SCALE GENOMIC DNA]</scope>
    <source>
        <strain evidence="12 13">HXWNR69</strain>
    </source>
</reference>
<dbReference type="PANTHER" id="PTHR28259">
    <property type="entry name" value="FLUORIDE EXPORT PROTEIN 1-RELATED"/>
    <property type="match status" value="1"/>
</dbReference>
<evidence type="ECO:0000256" key="9">
    <source>
        <dbReference type="ARBA" id="ARBA00035120"/>
    </source>
</evidence>
<name>A0ABT0TIA0_9FLAO</name>
<gene>
    <name evidence="11 12" type="primary">crcB</name>
    <name evidence="11" type="synonym">fluC</name>
    <name evidence="12" type="ORF">NAT47_07840</name>
</gene>
<keyword evidence="6 11" id="KW-0406">Ion transport</keyword>
<dbReference type="Pfam" id="PF02537">
    <property type="entry name" value="CRCB"/>
    <property type="match status" value="1"/>
</dbReference>
<feature type="binding site" evidence="11">
    <location>
        <position position="76"/>
    </location>
    <ligand>
        <name>Na(+)</name>
        <dbReference type="ChEBI" id="CHEBI:29101"/>
        <note>structural</note>
    </ligand>
</feature>
<keyword evidence="4 11" id="KW-0812">Transmembrane</keyword>
<comment type="subcellular location">
    <subcellularLocation>
        <location evidence="1 11">Cell membrane</location>
        <topology evidence="1 11">Multi-pass membrane protein</topology>
    </subcellularLocation>
</comment>
<sequence>MIKTLLLVGFGGAIGSIFRYLTNWFVSKYFQSSFPISTLLVNVLGSLLIGVLIGYFGKYFPENHPLKLLLIVGFCGGFTTFSSFALENYNLLQNNQQITAYLYMATTIILTLSAVGLGSYLSKYLQ</sequence>
<keyword evidence="13" id="KW-1185">Reference proteome</keyword>
<dbReference type="NCBIfam" id="TIGR00494">
    <property type="entry name" value="crcB"/>
    <property type="match status" value="1"/>
</dbReference>
<evidence type="ECO:0000313" key="12">
    <source>
        <dbReference type="EMBL" id="MCL9770326.1"/>
    </source>
</evidence>
<organism evidence="12 13">
    <name type="scientific">Flavobacterium fragile</name>
    <dbReference type="NCBI Taxonomy" id="2949085"/>
    <lineage>
        <taxon>Bacteria</taxon>
        <taxon>Pseudomonadati</taxon>
        <taxon>Bacteroidota</taxon>
        <taxon>Flavobacteriia</taxon>
        <taxon>Flavobacteriales</taxon>
        <taxon>Flavobacteriaceae</taxon>
        <taxon>Flavobacterium</taxon>
    </lineage>
</organism>
<comment type="caution">
    <text evidence="12">The sequence shown here is derived from an EMBL/GenBank/DDBJ whole genome shotgun (WGS) entry which is preliminary data.</text>
</comment>
<protein>
    <recommendedName>
        <fullName evidence="11">Fluoride-specific ion channel FluC</fullName>
    </recommendedName>
</protein>
<evidence type="ECO:0000256" key="2">
    <source>
        <dbReference type="ARBA" id="ARBA00022475"/>
    </source>
</evidence>
<keyword evidence="2 11" id="KW-1003">Cell membrane</keyword>